<organism evidence="2 3">
    <name type="scientific">Orbilia blumenaviensis</name>
    <dbReference type="NCBI Taxonomy" id="1796055"/>
    <lineage>
        <taxon>Eukaryota</taxon>
        <taxon>Fungi</taxon>
        <taxon>Dikarya</taxon>
        <taxon>Ascomycota</taxon>
        <taxon>Pezizomycotina</taxon>
        <taxon>Orbiliomycetes</taxon>
        <taxon>Orbiliales</taxon>
        <taxon>Orbiliaceae</taxon>
        <taxon>Orbilia</taxon>
    </lineage>
</organism>
<protein>
    <submittedName>
        <fullName evidence="2">Uncharacterized protein</fullName>
    </submittedName>
</protein>
<evidence type="ECO:0000313" key="3">
    <source>
        <dbReference type="Proteomes" id="UP001373714"/>
    </source>
</evidence>
<feature type="region of interest" description="Disordered" evidence="1">
    <location>
        <begin position="1"/>
        <end position="24"/>
    </location>
</feature>
<proteinExistence type="predicted"/>
<dbReference type="Proteomes" id="UP001373714">
    <property type="component" value="Unassembled WGS sequence"/>
</dbReference>
<name>A0AAV9VMD5_9PEZI</name>
<sequence length="299" mass="33703">MAEDFTMTDTAIPPPSSHTPAAPKLPHHSYLLAYLQKCELAETYTDKKKNFKGEIPTFPPRISVSNGSSLHSSRDSLDNHGADDNYEDPESARSARNSLMLGEFWAKNNLTHDSSDDAADNEGLEDDYDDYDDDDDSDSYQDPDELTNLPYKSPAVFELPGSGNGNKYRTLVRDGPFGSVEGQDQRFVVIKRRSFRGAGLYPGDMVDMDVEMGGCVVLDDVEEEDYEDHERLEGEVEVMWSENGEEFWLVRNPAADGGIGRETSWVSKEWFMLRRKMMGKGQSAKDKERVELRVAMEED</sequence>
<reference evidence="2 3" key="1">
    <citation type="submission" date="2019-10" db="EMBL/GenBank/DDBJ databases">
        <authorList>
            <person name="Palmer J.M."/>
        </authorList>
    </citation>
    <scope>NUCLEOTIDE SEQUENCE [LARGE SCALE GENOMIC DNA]</scope>
    <source>
        <strain evidence="2 3">TWF730</strain>
    </source>
</reference>
<dbReference type="AlphaFoldDB" id="A0AAV9VMD5"/>
<feature type="region of interest" description="Disordered" evidence="1">
    <location>
        <begin position="51"/>
        <end position="94"/>
    </location>
</feature>
<keyword evidence="3" id="KW-1185">Reference proteome</keyword>
<dbReference type="EMBL" id="JAVHNS010000001">
    <property type="protein sequence ID" value="KAK6362912.1"/>
    <property type="molecule type" value="Genomic_DNA"/>
</dbReference>
<feature type="compositionally biased region" description="Basic and acidic residues" evidence="1">
    <location>
        <begin position="72"/>
        <end position="83"/>
    </location>
</feature>
<evidence type="ECO:0000313" key="2">
    <source>
        <dbReference type="EMBL" id="KAK6362912.1"/>
    </source>
</evidence>
<gene>
    <name evidence="2" type="ORF">TWF730_000364</name>
</gene>
<feature type="region of interest" description="Disordered" evidence="1">
    <location>
        <begin position="110"/>
        <end position="161"/>
    </location>
</feature>
<comment type="caution">
    <text evidence="2">The sequence shown here is derived from an EMBL/GenBank/DDBJ whole genome shotgun (WGS) entry which is preliminary data.</text>
</comment>
<accession>A0AAV9VMD5</accession>
<feature type="compositionally biased region" description="Acidic residues" evidence="1">
    <location>
        <begin position="116"/>
        <end position="145"/>
    </location>
</feature>
<evidence type="ECO:0000256" key="1">
    <source>
        <dbReference type="SAM" id="MobiDB-lite"/>
    </source>
</evidence>